<dbReference type="PROSITE" id="PS50222">
    <property type="entry name" value="EF_HAND_2"/>
    <property type="match status" value="3"/>
</dbReference>
<feature type="domain" description="EF-hand" evidence="4">
    <location>
        <begin position="207"/>
        <end position="242"/>
    </location>
</feature>
<dbReference type="CDD" id="cd00051">
    <property type="entry name" value="EFh"/>
    <property type="match status" value="2"/>
</dbReference>
<dbReference type="Pfam" id="PF13202">
    <property type="entry name" value="EF-hand_5"/>
    <property type="match status" value="1"/>
</dbReference>
<feature type="region of interest" description="Disordered" evidence="3">
    <location>
        <begin position="153"/>
        <end position="173"/>
    </location>
</feature>
<evidence type="ECO:0000256" key="3">
    <source>
        <dbReference type="SAM" id="MobiDB-lite"/>
    </source>
</evidence>
<evidence type="ECO:0000313" key="5">
    <source>
        <dbReference type="EMBL" id="GHP11113.1"/>
    </source>
</evidence>
<dbReference type="InterPro" id="IPR051111">
    <property type="entry name" value="Ca-binding_regulatory"/>
</dbReference>
<dbReference type="GO" id="GO:0032588">
    <property type="term" value="C:trans-Golgi network membrane"/>
    <property type="evidence" value="ECO:0007669"/>
    <property type="project" value="TreeGrafter"/>
</dbReference>
<keyword evidence="1" id="KW-0677">Repeat</keyword>
<accession>A0A830HWH2</accession>
<dbReference type="InterPro" id="IPR002048">
    <property type="entry name" value="EF_hand_dom"/>
</dbReference>
<name>A0A830HWH2_9CHLO</name>
<dbReference type="PANTHER" id="PTHR46311:SF5">
    <property type="entry name" value="EF-HAND DOMAIN-CONTAINING PROTEIN"/>
    <property type="match status" value="1"/>
</dbReference>
<feature type="compositionally biased region" description="Basic and acidic residues" evidence="3">
    <location>
        <begin position="42"/>
        <end position="55"/>
    </location>
</feature>
<organism evidence="5 6">
    <name type="scientific">Pycnococcus provasolii</name>
    <dbReference type="NCBI Taxonomy" id="41880"/>
    <lineage>
        <taxon>Eukaryota</taxon>
        <taxon>Viridiplantae</taxon>
        <taxon>Chlorophyta</taxon>
        <taxon>Pseudoscourfieldiophyceae</taxon>
        <taxon>Pseudoscourfieldiales</taxon>
        <taxon>Pycnococcaceae</taxon>
        <taxon>Pycnococcus</taxon>
    </lineage>
</organism>
<evidence type="ECO:0000259" key="4">
    <source>
        <dbReference type="PROSITE" id="PS50222"/>
    </source>
</evidence>
<dbReference type="EMBL" id="BNJQ01000032">
    <property type="protein sequence ID" value="GHP11113.1"/>
    <property type="molecule type" value="Genomic_DNA"/>
</dbReference>
<dbReference type="Pfam" id="PF13499">
    <property type="entry name" value="EF-hand_7"/>
    <property type="match status" value="1"/>
</dbReference>
<dbReference type="Gene3D" id="1.10.238.10">
    <property type="entry name" value="EF-hand"/>
    <property type="match status" value="2"/>
</dbReference>
<dbReference type="PROSITE" id="PS00018">
    <property type="entry name" value="EF_HAND_1"/>
    <property type="match status" value="2"/>
</dbReference>
<dbReference type="InterPro" id="IPR018247">
    <property type="entry name" value="EF_Hand_1_Ca_BS"/>
</dbReference>
<feature type="domain" description="EF-hand" evidence="4">
    <location>
        <begin position="405"/>
        <end position="440"/>
    </location>
</feature>
<keyword evidence="2" id="KW-0106">Calcium</keyword>
<feature type="domain" description="EF-hand" evidence="4">
    <location>
        <begin position="369"/>
        <end position="404"/>
    </location>
</feature>
<proteinExistence type="predicted"/>
<feature type="region of interest" description="Disordered" evidence="3">
    <location>
        <begin position="101"/>
        <end position="137"/>
    </location>
</feature>
<protein>
    <recommendedName>
        <fullName evidence="4">EF-hand domain-containing protein</fullName>
    </recommendedName>
</protein>
<reference evidence="5" key="1">
    <citation type="submission" date="2020-10" db="EMBL/GenBank/DDBJ databases">
        <title>Unveiling of a novel bifunctional photoreceptor, Dualchrome1, isolated from a cosmopolitan green alga.</title>
        <authorList>
            <person name="Suzuki S."/>
            <person name="Kawachi M."/>
        </authorList>
    </citation>
    <scope>NUCLEOTIDE SEQUENCE</scope>
    <source>
        <strain evidence="5">NIES 2893</strain>
    </source>
</reference>
<dbReference type="SMART" id="SM00054">
    <property type="entry name" value="EFh"/>
    <property type="match status" value="3"/>
</dbReference>
<dbReference type="Proteomes" id="UP000660262">
    <property type="component" value="Unassembled WGS sequence"/>
</dbReference>
<dbReference type="OrthoDB" id="26525at2759"/>
<feature type="compositionally biased region" description="Polar residues" evidence="3">
    <location>
        <begin position="59"/>
        <end position="75"/>
    </location>
</feature>
<dbReference type="GO" id="GO:0005509">
    <property type="term" value="F:calcium ion binding"/>
    <property type="evidence" value="ECO:0007669"/>
    <property type="project" value="InterPro"/>
</dbReference>
<feature type="region of interest" description="Disordered" evidence="3">
    <location>
        <begin position="39"/>
        <end position="75"/>
    </location>
</feature>
<dbReference type="AlphaFoldDB" id="A0A830HWH2"/>
<keyword evidence="6" id="KW-1185">Reference proteome</keyword>
<comment type="caution">
    <text evidence="5">The sequence shown here is derived from an EMBL/GenBank/DDBJ whole genome shotgun (WGS) entry which is preliminary data.</text>
</comment>
<dbReference type="PANTHER" id="PTHR46311">
    <property type="entry name" value="CALCIUM-BINDING PROTEIN 8-RELATED"/>
    <property type="match status" value="1"/>
</dbReference>
<dbReference type="SUPFAM" id="SSF47473">
    <property type="entry name" value="EF-hand"/>
    <property type="match status" value="1"/>
</dbReference>
<gene>
    <name evidence="5" type="ORF">PPROV_000984300</name>
</gene>
<evidence type="ECO:0000313" key="6">
    <source>
        <dbReference type="Proteomes" id="UP000660262"/>
    </source>
</evidence>
<evidence type="ECO:0000256" key="1">
    <source>
        <dbReference type="ARBA" id="ARBA00022737"/>
    </source>
</evidence>
<sequence length="458" mass="49845">MALDAMTLQRCERMFHHGHAFYEKVGMTARELHLAITAELAEPQRPRTGDVRRAPDPVGTSTSGADASTPSTNIPTIKSRLTLNLEPVDKLNATLWPRPGVVAPTDRHGAPPWPSPPPRSRYGGVPRTHRGASVPRAHSPLIPLAPWSWREMQPGAQPAPLSTRELANPSPPPPQEAIMSAASIIRRRIGYANERENVRGRWRPDAAGTRALYQLFSDMDANSDGVLSKFEFGAALEPLGLSDEEVETLYQSIDRTGIGRVDFRTFVASCLPAGGNRATQNAFITHTAPTGAGAGATRTVAPLEKRAPMRSSLMRSHRHLEEAKHAWDLIAARQEIVDPELGAALELTRRRMHKGMGDGAGLGFQALGVVPADVRGAFQVLDTAGSGKLSLDQVSRALDLLKVKVPLAAIQRLVAHLDRDGDGHIDESEFHTLVGSRSSGQHYMYRPYRDGLAHKPTF</sequence>
<evidence type="ECO:0000256" key="2">
    <source>
        <dbReference type="ARBA" id="ARBA00022837"/>
    </source>
</evidence>
<dbReference type="InterPro" id="IPR011992">
    <property type="entry name" value="EF-hand-dom_pair"/>
</dbReference>